<evidence type="ECO:0000313" key="1">
    <source>
        <dbReference type="EMBL" id="KAJ2804068.1"/>
    </source>
</evidence>
<evidence type="ECO:0000313" key="2">
    <source>
        <dbReference type="Proteomes" id="UP001140087"/>
    </source>
</evidence>
<reference evidence="1" key="1">
    <citation type="submission" date="2022-07" db="EMBL/GenBank/DDBJ databases">
        <title>Phylogenomic reconstructions and comparative analyses of Kickxellomycotina fungi.</title>
        <authorList>
            <person name="Reynolds N.K."/>
            <person name="Stajich J.E."/>
            <person name="Barry K."/>
            <person name="Grigoriev I.V."/>
            <person name="Crous P."/>
            <person name="Smith M.E."/>
        </authorList>
    </citation>
    <scope>NUCLEOTIDE SEQUENCE</scope>
    <source>
        <strain evidence="1">BCRC 34780</strain>
    </source>
</reference>
<name>A0ACC1L9F0_9FUNG</name>
<sequence>MTEAVSALSGFAPAQQLAAEMPRLLGSQWTCGGHAAAVPIGVFSTLHALRTAYEVRKGVQMGGRQPLFQEVFAMLTFALGGGILTALLLGRAQPWLEDSVTVPLYAAIYLLMARAPGDVVYRGLRRLSPVSDVFLASACGLMRGYGVTAAGVDLVRKTMKGQPVADSLVAWIVIGTVLGSGGGILDDVVQFSRRSWTLRTPTMLRGAPLDVKVSFLATVGYIFTTHAWSFAEHAPGFPLAPLLDRALALVPHLTEQEAQLLAGLFCSAVLGTAAQVDAARYAAAERAAAARALAKKTDESVSDGESESVSGGESDSEDDVDSE</sequence>
<protein>
    <submittedName>
        <fullName evidence="1">Uncharacterized protein</fullName>
    </submittedName>
</protein>
<organism evidence="1 2">
    <name type="scientific">Coemansia helicoidea</name>
    <dbReference type="NCBI Taxonomy" id="1286919"/>
    <lineage>
        <taxon>Eukaryota</taxon>
        <taxon>Fungi</taxon>
        <taxon>Fungi incertae sedis</taxon>
        <taxon>Zoopagomycota</taxon>
        <taxon>Kickxellomycotina</taxon>
        <taxon>Kickxellomycetes</taxon>
        <taxon>Kickxellales</taxon>
        <taxon>Kickxellaceae</taxon>
        <taxon>Coemansia</taxon>
    </lineage>
</organism>
<accession>A0ACC1L9F0</accession>
<dbReference type="EMBL" id="JANBUN010000399">
    <property type="protein sequence ID" value="KAJ2804068.1"/>
    <property type="molecule type" value="Genomic_DNA"/>
</dbReference>
<comment type="caution">
    <text evidence="1">The sequence shown here is derived from an EMBL/GenBank/DDBJ whole genome shotgun (WGS) entry which is preliminary data.</text>
</comment>
<keyword evidence="2" id="KW-1185">Reference proteome</keyword>
<dbReference type="Proteomes" id="UP001140087">
    <property type="component" value="Unassembled WGS sequence"/>
</dbReference>
<proteinExistence type="predicted"/>
<gene>
    <name evidence="1" type="ORF">H4R21_001790</name>
</gene>